<dbReference type="AlphaFoldDB" id="A0A5R9L6H2"/>
<dbReference type="EMBL" id="VCEJ01000002">
    <property type="protein sequence ID" value="TLV04048.1"/>
    <property type="molecule type" value="Genomic_DNA"/>
</dbReference>
<reference evidence="1 2" key="1">
    <citation type="submission" date="2019-05" db="EMBL/GenBank/DDBJ databases">
        <authorList>
            <person name="Qu J.-H."/>
        </authorList>
    </citation>
    <scope>NUCLEOTIDE SEQUENCE [LARGE SCALE GENOMIC DNA]</scope>
    <source>
        <strain evidence="1 2">T17</strain>
    </source>
</reference>
<dbReference type="CDD" id="cd02219">
    <property type="entry name" value="cupin_YjlB-like"/>
    <property type="match status" value="1"/>
</dbReference>
<proteinExistence type="predicted"/>
<dbReference type="PANTHER" id="PTHR36448:SF2">
    <property type="entry name" value="CUPIN TYPE-1 DOMAIN-CONTAINING PROTEIN"/>
    <property type="match status" value="1"/>
</dbReference>
<comment type="caution">
    <text evidence="1">The sequence shown here is derived from an EMBL/GenBank/DDBJ whole genome shotgun (WGS) entry which is preliminary data.</text>
</comment>
<dbReference type="PIRSF" id="PIRSF019307">
    <property type="entry name" value="UCP019307"/>
    <property type="match status" value="1"/>
</dbReference>
<evidence type="ECO:0000313" key="1">
    <source>
        <dbReference type="EMBL" id="TLV04048.1"/>
    </source>
</evidence>
<dbReference type="PANTHER" id="PTHR36448">
    <property type="entry name" value="BLR7373 PROTEIN"/>
    <property type="match status" value="1"/>
</dbReference>
<dbReference type="OrthoDB" id="9791759at2"/>
<sequence length="167" mass="18297">MTNPQTFFFKDDGKIPNSKYPLLVYKNVFAERGVKGAGWLEALFAKNQWTNSWRNGVFTYHHYHSISHEVLGVFAGNALLHMGGENGEKIRVEAGDILVIPAGVGHKKLESSGDFGVVGAYPDGRDYDILRGEPGDRPKADQNIAKVPKPALDPFSGKSGGLITLWV</sequence>
<dbReference type="InterPro" id="IPR011051">
    <property type="entry name" value="RmlC_Cupin_sf"/>
</dbReference>
<dbReference type="SUPFAM" id="SSF51182">
    <property type="entry name" value="RmlC-like cupins"/>
    <property type="match status" value="1"/>
</dbReference>
<keyword evidence="2" id="KW-1185">Reference proteome</keyword>
<dbReference type="Gene3D" id="2.60.120.10">
    <property type="entry name" value="Jelly Rolls"/>
    <property type="match status" value="1"/>
</dbReference>
<gene>
    <name evidence="1" type="ORF">FEN17_03345</name>
</gene>
<accession>A0A5R9L6H2</accession>
<name>A0A5R9L6H2_9BACT</name>
<dbReference type="Proteomes" id="UP000306402">
    <property type="component" value="Unassembled WGS sequence"/>
</dbReference>
<dbReference type="InterPro" id="IPR047121">
    <property type="entry name" value="YjiB-like"/>
</dbReference>
<evidence type="ECO:0000313" key="2">
    <source>
        <dbReference type="Proteomes" id="UP000306402"/>
    </source>
</evidence>
<dbReference type="InterPro" id="IPR014500">
    <property type="entry name" value="UCP019307_cupin"/>
</dbReference>
<dbReference type="InterPro" id="IPR014710">
    <property type="entry name" value="RmlC-like_jellyroll"/>
</dbReference>
<protein>
    <submittedName>
        <fullName evidence="1">Cupin domain-containing protein</fullName>
    </submittedName>
</protein>
<organism evidence="1 2">
    <name type="scientific">Dyadobacter luticola</name>
    <dbReference type="NCBI Taxonomy" id="1979387"/>
    <lineage>
        <taxon>Bacteria</taxon>
        <taxon>Pseudomonadati</taxon>
        <taxon>Bacteroidota</taxon>
        <taxon>Cytophagia</taxon>
        <taxon>Cytophagales</taxon>
        <taxon>Spirosomataceae</taxon>
        <taxon>Dyadobacter</taxon>
    </lineage>
</organism>